<keyword evidence="1" id="KW-0472">Membrane</keyword>
<feature type="chain" id="PRO_5001950360" evidence="2">
    <location>
        <begin position="26"/>
        <end position="173"/>
    </location>
</feature>
<sequence length="173" mass="18770">MNPKASIVSIFFFTLLLATFYHADATTTLTVDNNQIDVVKSLKTTALFIEALLLAYILYKATSFSVAKKSTGFVFITVAFSGTLFMFFSGNALFLECAIYQVPVLGYLLLIYHCYERVLLGSSSTSVTIRHNSGPIIAIQPVPLSGSAMGFNFPQTKMGIVISTMLAVVIAAI</sequence>
<organism evidence="3 4">
    <name type="scientific">Mitosporidium daphniae</name>
    <dbReference type="NCBI Taxonomy" id="1485682"/>
    <lineage>
        <taxon>Eukaryota</taxon>
        <taxon>Fungi</taxon>
        <taxon>Fungi incertae sedis</taxon>
        <taxon>Microsporidia</taxon>
        <taxon>Mitosporidium</taxon>
    </lineage>
</organism>
<name>A0A098VPX7_9MICR</name>
<dbReference type="EMBL" id="JMKJ01000488">
    <property type="protein sequence ID" value="KGG50844.1"/>
    <property type="molecule type" value="Genomic_DNA"/>
</dbReference>
<protein>
    <submittedName>
        <fullName evidence="3">Uncharacterized protein</fullName>
    </submittedName>
</protein>
<evidence type="ECO:0000313" key="4">
    <source>
        <dbReference type="Proteomes" id="UP000029725"/>
    </source>
</evidence>
<keyword evidence="2" id="KW-0732">Signal</keyword>
<comment type="caution">
    <text evidence="3">The sequence shown here is derived from an EMBL/GenBank/DDBJ whole genome shotgun (WGS) entry which is preliminary data.</text>
</comment>
<keyword evidence="4" id="KW-1185">Reference proteome</keyword>
<gene>
    <name evidence="3" type="ORF">DI09_53p160</name>
</gene>
<dbReference type="HOGENOM" id="CLU_1547984_0_0_1"/>
<feature type="transmembrane region" description="Helical" evidence="1">
    <location>
        <begin position="98"/>
        <end position="115"/>
    </location>
</feature>
<reference evidence="3 4" key="1">
    <citation type="submission" date="2014-04" db="EMBL/GenBank/DDBJ databases">
        <title>A new species of microsporidia sheds light on the evolution of extreme parasitism.</title>
        <authorList>
            <person name="Haag K.L."/>
            <person name="James T.Y."/>
            <person name="Larsson R."/>
            <person name="Schaer T.M."/>
            <person name="Refardt D."/>
            <person name="Pombert J.-F."/>
            <person name="Ebert D."/>
        </authorList>
    </citation>
    <scope>NUCLEOTIDE SEQUENCE [LARGE SCALE GENOMIC DNA]</scope>
    <source>
        <strain evidence="3 4">UGP3</strain>
        <tissue evidence="3">Spores</tissue>
    </source>
</reference>
<evidence type="ECO:0000313" key="3">
    <source>
        <dbReference type="EMBL" id="KGG50844.1"/>
    </source>
</evidence>
<proteinExistence type="predicted"/>
<feature type="signal peptide" evidence="2">
    <location>
        <begin position="1"/>
        <end position="25"/>
    </location>
</feature>
<accession>A0A098VPX7</accession>
<dbReference type="Proteomes" id="UP000029725">
    <property type="component" value="Unassembled WGS sequence"/>
</dbReference>
<evidence type="ECO:0000256" key="2">
    <source>
        <dbReference type="SAM" id="SignalP"/>
    </source>
</evidence>
<feature type="transmembrane region" description="Helical" evidence="1">
    <location>
        <begin position="71"/>
        <end position="92"/>
    </location>
</feature>
<evidence type="ECO:0000256" key="1">
    <source>
        <dbReference type="SAM" id="Phobius"/>
    </source>
</evidence>
<dbReference type="GeneID" id="25260276"/>
<dbReference type="RefSeq" id="XP_013237271.1">
    <property type="nucleotide sequence ID" value="XM_013381817.1"/>
</dbReference>
<feature type="transmembrane region" description="Helical" evidence="1">
    <location>
        <begin position="41"/>
        <end position="59"/>
    </location>
</feature>
<keyword evidence="1" id="KW-0812">Transmembrane</keyword>
<keyword evidence="1" id="KW-1133">Transmembrane helix</keyword>
<dbReference type="VEuPathDB" id="MicrosporidiaDB:DI09_53p160"/>
<dbReference type="AlphaFoldDB" id="A0A098VPX7"/>